<proteinExistence type="predicted"/>
<dbReference type="RefSeq" id="XP_020046381.1">
    <property type="nucleotide sequence ID" value="XM_020195001.1"/>
</dbReference>
<feature type="region of interest" description="Disordered" evidence="1">
    <location>
        <begin position="1"/>
        <end position="23"/>
    </location>
</feature>
<evidence type="ECO:0000256" key="1">
    <source>
        <dbReference type="SAM" id="MobiDB-lite"/>
    </source>
</evidence>
<keyword evidence="3" id="KW-1185">Reference proteome</keyword>
<dbReference type="InParanoid" id="A0A1D2VEG1"/>
<feature type="region of interest" description="Disordered" evidence="1">
    <location>
        <begin position="70"/>
        <end position="89"/>
    </location>
</feature>
<name>A0A1D2VEG1_9ASCO</name>
<accession>A0A1D2VEG1</accession>
<reference evidence="3" key="1">
    <citation type="submission" date="2016-05" db="EMBL/GenBank/DDBJ databases">
        <title>Comparative genomics of biotechnologically important yeasts.</title>
        <authorList>
            <consortium name="DOE Joint Genome Institute"/>
            <person name="Riley R."/>
            <person name="Haridas S."/>
            <person name="Wolfe K.H."/>
            <person name="Lopes M.R."/>
            <person name="Hittinger C.T."/>
            <person name="Goker M."/>
            <person name="Salamov A."/>
            <person name="Wisecaver J."/>
            <person name="Long T.M."/>
            <person name="Aerts A.L."/>
            <person name="Barry K."/>
            <person name="Choi C."/>
            <person name="Clum A."/>
            <person name="Coughlan A.Y."/>
            <person name="Deshpande S."/>
            <person name="Douglass A.P."/>
            <person name="Hanson S.J."/>
            <person name="Klenk H.-P."/>
            <person name="Labutti K."/>
            <person name="Lapidus A."/>
            <person name="Lindquist E."/>
            <person name="Lipzen A."/>
            <person name="Meier-Kolthoff J.P."/>
            <person name="Ohm R.A."/>
            <person name="Otillar R.P."/>
            <person name="Pangilinan J."/>
            <person name="Peng Y."/>
            <person name="Rokas A."/>
            <person name="Rosa C.A."/>
            <person name="Scheuner C."/>
            <person name="Sibirny A.A."/>
            <person name="Slot J.C."/>
            <person name="Stielow J.B."/>
            <person name="Sun H."/>
            <person name="Kurtzman C.P."/>
            <person name="Blackwell M."/>
            <person name="Grigoriev I.V."/>
            <person name="Jeffries T.W."/>
        </authorList>
    </citation>
    <scope>NUCLEOTIDE SEQUENCE [LARGE SCALE GENOMIC DNA]</scope>
    <source>
        <strain evidence="3">DSM 1968</strain>
    </source>
</reference>
<dbReference type="EMBL" id="KV454483">
    <property type="protein sequence ID" value="ODV60074.1"/>
    <property type="molecule type" value="Genomic_DNA"/>
</dbReference>
<evidence type="ECO:0000313" key="2">
    <source>
        <dbReference type="EMBL" id="ODV60074.1"/>
    </source>
</evidence>
<protein>
    <submittedName>
        <fullName evidence="2">Uncharacterized protein</fullName>
    </submittedName>
</protein>
<dbReference type="Proteomes" id="UP000095038">
    <property type="component" value="Unassembled WGS sequence"/>
</dbReference>
<evidence type="ECO:0000313" key="3">
    <source>
        <dbReference type="Proteomes" id="UP000095038"/>
    </source>
</evidence>
<sequence length="89" mass="9710">MHHNKKEDAYIDISSDDDAKKGVDDNDLDSKTLVEISNDADLPADVAVSMSFMDSPIDVTTSIYHGDIHGEFSKNDPPGLVNGEHPLQI</sequence>
<dbReference type="GeneID" id="30968637"/>
<dbReference type="AlphaFoldDB" id="A0A1D2VEG1"/>
<organism evidence="2 3">
    <name type="scientific">Ascoidea rubescens DSM 1968</name>
    <dbReference type="NCBI Taxonomy" id="1344418"/>
    <lineage>
        <taxon>Eukaryota</taxon>
        <taxon>Fungi</taxon>
        <taxon>Dikarya</taxon>
        <taxon>Ascomycota</taxon>
        <taxon>Saccharomycotina</taxon>
        <taxon>Saccharomycetes</taxon>
        <taxon>Ascoideaceae</taxon>
        <taxon>Ascoidea</taxon>
    </lineage>
</organism>
<gene>
    <name evidence="2" type="ORF">ASCRUDRAFT_8846</name>
</gene>